<accession>A0A1R1S963</accession>
<keyword evidence="2" id="KW-0808">Transferase</keyword>
<sequence length="300" mass="32111">MAAAPRIELDSRSPDAVDGRQIRAVAFQASRLEYVRRTLRSVGLAAAGSRALVVGSGRGPLAGGLARLGFDVLALDPSPTATALAREAGDREAGEREAGAREAGARERGRASGGARAGEREAGAREAGAREAGDQKCLAIRHETAPPDALGVPDAAFDLIYYADTFELAPDLDAVLAEGARALAPDGLLVYDTVNRTPLSRLVYLLAFQRLPMTRIMPPGRYAAGRLRTPAELTEALARHGLRHEDVCDFKPRDPRGLIKATMARRRGRITDEEIPPVVDFVLAPDTRPQVTYLGHARKV</sequence>
<dbReference type="RefSeq" id="WP_079254610.1">
    <property type="nucleotide sequence ID" value="NZ_ASQP01000435.1"/>
</dbReference>
<dbReference type="Gene3D" id="3.40.50.150">
    <property type="entry name" value="Vaccinia Virus protein VP39"/>
    <property type="match status" value="1"/>
</dbReference>
<dbReference type="GO" id="GO:0032259">
    <property type="term" value="P:methylation"/>
    <property type="evidence" value="ECO:0007669"/>
    <property type="project" value="UniProtKB-KW"/>
</dbReference>
<dbReference type="EMBL" id="ASQP01000435">
    <property type="protein sequence ID" value="OMI34864.1"/>
    <property type="molecule type" value="Genomic_DNA"/>
</dbReference>
<dbReference type="STRING" id="67365.GCA_001704635_02256"/>
<evidence type="ECO:0000313" key="2">
    <source>
        <dbReference type="EMBL" id="OMI34864.1"/>
    </source>
</evidence>
<feature type="compositionally biased region" description="Basic and acidic residues" evidence="1">
    <location>
        <begin position="87"/>
        <end position="110"/>
    </location>
</feature>
<keyword evidence="3" id="KW-1185">Reference proteome</keyword>
<dbReference type="Proteomes" id="UP000186168">
    <property type="component" value="Unassembled WGS sequence"/>
</dbReference>
<organism evidence="2 3">
    <name type="scientific">Streptomyces sparsogenes DSM 40356</name>
    <dbReference type="NCBI Taxonomy" id="1331668"/>
    <lineage>
        <taxon>Bacteria</taxon>
        <taxon>Bacillati</taxon>
        <taxon>Actinomycetota</taxon>
        <taxon>Actinomycetes</taxon>
        <taxon>Kitasatosporales</taxon>
        <taxon>Streptomycetaceae</taxon>
        <taxon>Streptomyces</taxon>
    </lineage>
</organism>
<dbReference type="Pfam" id="PF13489">
    <property type="entry name" value="Methyltransf_23"/>
    <property type="match status" value="1"/>
</dbReference>
<evidence type="ECO:0000313" key="3">
    <source>
        <dbReference type="Proteomes" id="UP000186168"/>
    </source>
</evidence>
<feature type="region of interest" description="Disordered" evidence="1">
    <location>
        <begin position="84"/>
        <end position="130"/>
    </location>
</feature>
<gene>
    <name evidence="2" type="ORF">SPAR_34336</name>
</gene>
<reference evidence="2 3" key="1">
    <citation type="submission" date="2013-05" db="EMBL/GenBank/DDBJ databases">
        <title>Genome sequence of Streptomyces sparsogenes DSM 40356.</title>
        <authorList>
            <person name="Coyne S."/>
            <person name="Seebeck F.P."/>
        </authorList>
    </citation>
    <scope>NUCLEOTIDE SEQUENCE [LARGE SCALE GENOMIC DNA]</scope>
    <source>
        <strain evidence="2 3">DSM 40356</strain>
    </source>
</reference>
<name>A0A1R1S963_9ACTN</name>
<protein>
    <submittedName>
        <fullName evidence="2">Ubiquinone biosynthesis O-methyltransferase</fullName>
    </submittedName>
</protein>
<dbReference type="SUPFAM" id="SSF53335">
    <property type="entry name" value="S-adenosyl-L-methionine-dependent methyltransferases"/>
    <property type="match status" value="1"/>
</dbReference>
<proteinExistence type="predicted"/>
<dbReference type="GO" id="GO:0008168">
    <property type="term" value="F:methyltransferase activity"/>
    <property type="evidence" value="ECO:0007669"/>
    <property type="project" value="UniProtKB-KW"/>
</dbReference>
<dbReference type="InterPro" id="IPR029063">
    <property type="entry name" value="SAM-dependent_MTases_sf"/>
</dbReference>
<feature type="compositionally biased region" description="Basic and acidic residues" evidence="1">
    <location>
        <begin position="117"/>
        <end position="130"/>
    </location>
</feature>
<dbReference type="AlphaFoldDB" id="A0A1R1S963"/>
<keyword evidence="2" id="KW-0830">Ubiquinone</keyword>
<keyword evidence="2" id="KW-0489">Methyltransferase</keyword>
<comment type="caution">
    <text evidence="2">The sequence shown here is derived from an EMBL/GenBank/DDBJ whole genome shotgun (WGS) entry which is preliminary data.</text>
</comment>
<evidence type="ECO:0000256" key="1">
    <source>
        <dbReference type="SAM" id="MobiDB-lite"/>
    </source>
</evidence>